<keyword evidence="9 19" id="KW-0472">Membrane</keyword>
<keyword evidence="3 17" id="KW-0633">Potassium transport</keyword>
<dbReference type="Ensembl" id="ENSCCRT00000092439.2">
    <property type="protein sequence ID" value="ENSCCRP00000085091.1"/>
    <property type="gene ID" value="ENSCCRG00000046381.2"/>
</dbReference>
<dbReference type="Pfam" id="PF01007">
    <property type="entry name" value="IRK"/>
    <property type="match status" value="1"/>
</dbReference>
<keyword evidence="5 17" id="KW-0851">Voltage-gated channel</keyword>
<feature type="region of interest" description="Disordered" evidence="18">
    <location>
        <begin position="1"/>
        <end position="33"/>
    </location>
</feature>
<evidence type="ECO:0000256" key="2">
    <source>
        <dbReference type="ARBA" id="ARBA00022448"/>
    </source>
</evidence>
<evidence type="ECO:0000256" key="10">
    <source>
        <dbReference type="ARBA" id="ARBA00023303"/>
    </source>
</evidence>
<keyword evidence="7 19" id="KW-1133">Transmembrane helix</keyword>
<keyword evidence="2 17" id="KW-0813">Transport</keyword>
<evidence type="ECO:0000256" key="12">
    <source>
        <dbReference type="ARBA" id="ARBA00061604"/>
    </source>
</evidence>
<accession>A0A8C1EZM6</accession>
<organism evidence="20 21">
    <name type="scientific">Cyprinus carpio carpio</name>
    <dbReference type="NCBI Taxonomy" id="630221"/>
    <lineage>
        <taxon>Eukaryota</taxon>
        <taxon>Metazoa</taxon>
        <taxon>Chordata</taxon>
        <taxon>Craniata</taxon>
        <taxon>Vertebrata</taxon>
        <taxon>Euteleostomi</taxon>
        <taxon>Actinopterygii</taxon>
        <taxon>Neopterygii</taxon>
        <taxon>Teleostei</taxon>
        <taxon>Ostariophysi</taxon>
        <taxon>Cypriniformes</taxon>
        <taxon>Cyprinidae</taxon>
        <taxon>Cyprininae</taxon>
        <taxon>Cyprinus</taxon>
    </lineage>
</organism>
<dbReference type="GO" id="GO:0034765">
    <property type="term" value="P:regulation of monoatomic ion transmembrane transport"/>
    <property type="evidence" value="ECO:0007669"/>
    <property type="project" value="TreeGrafter"/>
</dbReference>
<evidence type="ECO:0000313" key="21">
    <source>
        <dbReference type="Proteomes" id="UP001108240"/>
    </source>
</evidence>
<dbReference type="Proteomes" id="UP001108240">
    <property type="component" value="Unplaced"/>
</dbReference>
<dbReference type="InterPro" id="IPR013518">
    <property type="entry name" value="K_chnl_inward-rec_Kir_cyto"/>
</dbReference>
<dbReference type="GO" id="GO:0005886">
    <property type="term" value="C:plasma membrane"/>
    <property type="evidence" value="ECO:0007669"/>
    <property type="project" value="TreeGrafter"/>
</dbReference>
<keyword evidence="10 17" id="KW-0407">Ion channel</keyword>
<evidence type="ECO:0000256" key="5">
    <source>
        <dbReference type="ARBA" id="ARBA00022882"/>
    </source>
</evidence>
<comment type="subcellular location">
    <subcellularLocation>
        <location evidence="1 17">Membrane</location>
        <topology evidence="1 17">Multi-pass membrane protein</topology>
    </subcellularLocation>
</comment>
<dbReference type="InterPro" id="IPR041647">
    <property type="entry name" value="IRK_C"/>
</dbReference>
<dbReference type="FunFam" id="1.10.287.70:FF:000019">
    <property type="entry name" value="G protein-activated inward rectifier potassium channel 1"/>
    <property type="match status" value="1"/>
</dbReference>
<dbReference type="FunFam" id="2.60.40.1400:FF:000001">
    <property type="entry name" value="G protein-activated inward rectifier potassium channel 2"/>
    <property type="match status" value="1"/>
</dbReference>
<evidence type="ECO:0000256" key="14">
    <source>
        <dbReference type="ARBA" id="ARBA00072191"/>
    </source>
</evidence>
<dbReference type="InterPro" id="IPR040445">
    <property type="entry name" value="Kir_TM"/>
</dbReference>
<evidence type="ECO:0000256" key="1">
    <source>
        <dbReference type="ARBA" id="ARBA00004141"/>
    </source>
</evidence>
<keyword evidence="8 17" id="KW-0406">Ion transport</keyword>
<name>A0A8C1EZM6_CYPCA</name>
<evidence type="ECO:0000256" key="13">
    <source>
        <dbReference type="ARBA" id="ARBA00062687"/>
    </source>
</evidence>
<dbReference type="PANTHER" id="PTHR11767">
    <property type="entry name" value="INWARD RECTIFIER POTASSIUM CHANNEL"/>
    <property type="match status" value="1"/>
</dbReference>
<evidence type="ECO:0000256" key="8">
    <source>
        <dbReference type="ARBA" id="ARBA00023065"/>
    </source>
</evidence>
<evidence type="ECO:0000256" key="7">
    <source>
        <dbReference type="ARBA" id="ARBA00022989"/>
    </source>
</evidence>
<evidence type="ECO:0000256" key="18">
    <source>
        <dbReference type="SAM" id="MobiDB-lite"/>
    </source>
</evidence>
<evidence type="ECO:0000256" key="17">
    <source>
        <dbReference type="RuleBase" id="RU003822"/>
    </source>
</evidence>
<dbReference type="OMA" id="RFSPMML"/>
<evidence type="ECO:0000256" key="9">
    <source>
        <dbReference type="ARBA" id="ARBA00023136"/>
    </source>
</evidence>
<comment type="subunit">
    <text evidence="13">Associates with KCNJ3/GIRK1 to form a G-protein-activated heteromultimer pore-forming unit. Interacts (via PDZ-binding motif) with SNX27 (via PDZ domain); the interaction is required when endocytosed to prevent degradation in lysosomes and promote recycling to the plasma membrane.</text>
</comment>
<sequence>MALDNTGFSSCSESLSLPVPEKGEEPVEEAPKDALPTNVQDAFEELGHVVTTETAPPTQQQANNSMSFQDKMAAREAQANLPFKKKIQVPGQERGRFGWGRSRRKRQRYVEKNGRCNVQHGNMRKTYRYLTDIFTTLVDLNWRCSLLVFVMAYAVTWLFFGAIWYLIAYCRGDLDHLEDEAWTPCVNNVNGFISAFLFSIETETTIGYGHRVITDQCPVGTMLLLLQAILGSMVNAFMVGCMFVKISQPNKRAETLVFSRNAVISLRDDKLCLMFRVGDLRSSHIVGANMRAKLIKSKQTQEGEFIPLDQTDISVGFETGDDRLFLVSPLVISHEIDVRSPFWDMSQSQLEKEDFEVVVILEGMVEATGMTCQARSSYLAEELLWGHRFSPMMTLAEGFFDVDYGAFHHTFEVDTPSCSARALALAAARLDAHLYWSISSRLDEEKWEGPNMTEQTVKSTDSESVREGDGPTFTVGGVTNTQDQSVVGEQNGSVTTDQSESEA</sequence>
<feature type="transmembrane region" description="Helical" evidence="19">
    <location>
        <begin position="146"/>
        <end position="167"/>
    </location>
</feature>
<dbReference type="Gene3D" id="2.60.40.1400">
    <property type="entry name" value="G protein-activated inward rectifier potassium channel 1"/>
    <property type="match status" value="1"/>
</dbReference>
<comment type="catalytic activity">
    <reaction evidence="11">
        <text>K(+)(in) = K(+)(out)</text>
        <dbReference type="Rhea" id="RHEA:29463"/>
        <dbReference type="ChEBI" id="CHEBI:29103"/>
    </reaction>
</comment>
<feature type="compositionally biased region" description="Basic and acidic residues" evidence="18">
    <location>
        <begin position="460"/>
        <end position="469"/>
    </location>
</feature>
<evidence type="ECO:0000256" key="11">
    <source>
        <dbReference type="ARBA" id="ARBA00034430"/>
    </source>
</evidence>
<feature type="region of interest" description="Disordered" evidence="18">
    <location>
        <begin position="447"/>
        <end position="503"/>
    </location>
</feature>
<dbReference type="GeneTree" id="ENSGT01080000257365"/>
<evidence type="ECO:0000256" key="16">
    <source>
        <dbReference type="ARBA" id="ARBA00081071"/>
    </source>
</evidence>
<dbReference type="GO" id="GO:1990573">
    <property type="term" value="P:potassium ion import across plasma membrane"/>
    <property type="evidence" value="ECO:0007669"/>
    <property type="project" value="TreeGrafter"/>
</dbReference>
<evidence type="ECO:0000256" key="19">
    <source>
        <dbReference type="SAM" id="Phobius"/>
    </source>
</evidence>
<keyword evidence="6 17" id="KW-0630">Potassium</keyword>
<dbReference type="PRINTS" id="PR01320">
    <property type="entry name" value="KIRCHANNEL"/>
</dbReference>
<comment type="similarity">
    <text evidence="12">Belongs to the inward rectifier-type potassium channel (TC 1.A.2.1) family. KCNJ9 subfamily.</text>
</comment>
<dbReference type="PANTHER" id="PTHR11767:SF17">
    <property type="entry name" value="G PROTEIN-ACTIVATED INWARD RECTIFIER POTASSIUM CHANNEL 3"/>
    <property type="match status" value="1"/>
</dbReference>
<keyword evidence="21" id="KW-1185">Reference proteome</keyword>
<dbReference type="InterPro" id="IPR014756">
    <property type="entry name" value="Ig_E-set"/>
</dbReference>
<evidence type="ECO:0000256" key="3">
    <source>
        <dbReference type="ARBA" id="ARBA00022538"/>
    </source>
</evidence>
<dbReference type="GO" id="GO:0034702">
    <property type="term" value="C:monoatomic ion channel complex"/>
    <property type="evidence" value="ECO:0007669"/>
    <property type="project" value="UniProtKB-KW"/>
</dbReference>
<reference evidence="20" key="2">
    <citation type="submission" date="2025-09" db="UniProtKB">
        <authorList>
            <consortium name="Ensembl"/>
        </authorList>
    </citation>
    <scope>IDENTIFICATION</scope>
</reference>
<dbReference type="GO" id="GO:0007399">
    <property type="term" value="P:nervous system development"/>
    <property type="evidence" value="ECO:0007669"/>
    <property type="project" value="UniProtKB-ARBA"/>
</dbReference>
<protein>
    <recommendedName>
        <fullName evidence="14">G protein-activated inward rectifier potassium channel 3</fullName>
    </recommendedName>
    <alternativeName>
        <fullName evidence="16">Inward rectifier K(+) channel Kir3.3</fullName>
    </alternativeName>
    <alternativeName>
        <fullName evidence="15">Potassium channel, inwardly rectifying subfamily J member 9</fullName>
    </alternativeName>
</protein>
<feature type="compositionally biased region" description="Basic and acidic residues" evidence="18">
    <location>
        <begin position="21"/>
        <end position="32"/>
    </location>
</feature>
<keyword evidence="4 17" id="KW-0812">Transmembrane</keyword>
<dbReference type="Gene3D" id="1.10.287.70">
    <property type="match status" value="1"/>
</dbReference>
<evidence type="ECO:0000256" key="15">
    <source>
        <dbReference type="ARBA" id="ARBA00076077"/>
    </source>
</evidence>
<reference evidence="20" key="1">
    <citation type="submission" date="2025-08" db="UniProtKB">
        <authorList>
            <consortium name="Ensembl"/>
        </authorList>
    </citation>
    <scope>IDENTIFICATION</scope>
</reference>
<dbReference type="SUPFAM" id="SSF81296">
    <property type="entry name" value="E set domains"/>
    <property type="match status" value="1"/>
</dbReference>
<evidence type="ECO:0000256" key="4">
    <source>
        <dbReference type="ARBA" id="ARBA00022692"/>
    </source>
</evidence>
<dbReference type="SUPFAM" id="SSF81324">
    <property type="entry name" value="Voltage-gated potassium channels"/>
    <property type="match status" value="1"/>
</dbReference>
<evidence type="ECO:0000256" key="6">
    <source>
        <dbReference type="ARBA" id="ARBA00022958"/>
    </source>
</evidence>
<evidence type="ECO:0000313" key="20">
    <source>
        <dbReference type="Ensembl" id="ENSCCRP00000085091.1"/>
    </source>
</evidence>
<dbReference type="GO" id="GO:0005242">
    <property type="term" value="F:inward rectifier potassium channel activity"/>
    <property type="evidence" value="ECO:0007669"/>
    <property type="project" value="InterPro"/>
</dbReference>
<feature type="compositionally biased region" description="Polar residues" evidence="18">
    <location>
        <begin position="477"/>
        <end position="503"/>
    </location>
</feature>
<dbReference type="InterPro" id="IPR016449">
    <property type="entry name" value="K_chnl_inward-rec_Kir"/>
</dbReference>
<feature type="transmembrane region" description="Helical" evidence="19">
    <location>
        <begin position="224"/>
        <end position="244"/>
    </location>
</feature>
<proteinExistence type="inferred from homology"/>
<dbReference type="AlphaFoldDB" id="A0A8C1EZM6"/>
<feature type="compositionally biased region" description="Polar residues" evidence="18">
    <location>
        <begin position="1"/>
        <end position="15"/>
    </location>
</feature>
<dbReference type="Pfam" id="PF17655">
    <property type="entry name" value="IRK_C"/>
    <property type="match status" value="1"/>
</dbReference>